<accession>A0A023X1U6</accession>
<dbReference type="InterPro" id="IPR010865">
    <property type="entry name" value="DUF1499"/>
</dbReference>
<dbReference type="Proteomes" id="UP001281130">
    <property type="component" value="Unassembled WGS sequence"/>
</dbReference>
<name>A0A023X1U6_RUBRA</name>
<dbReference type="PATRIC" id="fig|42256.3.peg.1047"/>
<dbReference type="EMBL" id="JAWXXX010000001">
    <property type="protein sequence ID" value="MDX5893725.1"/>
    <property type="molecule type" value="Genomic_DNA"/>
</dbReference>
<gene>
    <name evidence="2" type="ORF">RradSPS_1035</name>
    <name evidence="3" type="ORF">SIL72_06750</name>
</gene>
<dbReference type="Pfam" id="PF07386">
    <property type="entry name" value="DUF1499"/>
    <property type="match status" value="1"/>
</dbReference>
<feature type="compositionally biased region" description="Basic and acidic residues" evidence="1">
    <location>
        <begin position="1"/>
        <end position="17"/>
    </location>
</feature>
<dbReference type="EMBL" id="CP007514">
    <property type="protein sequence ID" value="AHY46318.1"/>
    <property type="molecule type" value="Genomic_DNA"/>
</dbReference>
<feature type="region of interest" description="Disordered" evidence="1">
    <location>
        <begin position="1"/>
        <end position="24"/>
    </location>
</feature>
<keyword evidence="4" id="KW-1185">Reference proteome</keyword>
<organism evidence="2 4">
    <name type="scientific">Rubrobacter radiotolerans</name>
    <name type="common">Arthrobacter radiotolerans</name>
    <dbReference type="NCBI Taxonomy" id="42256"/>
    <lineage>
        <taxon>Bacteria</taxon>
        <taxon>Bacillati</taxon>
        <taxon>Actinomycetota</taxon>
        <taxon>Rubrobacteria</taxon>
        <taxon>Rubrobacterales</taxon>
        <taxon>Rubrobacteraceae</taxon>
        <taxon>Rubrobacter</taxon>
    </lineage>
</organism>
<dbReference type="eggNOG" id="COG4446">
    <property type="taxonomic scope" value="Bacteria"/>
</dbReference>
<dbReference type="KEGG" id="rrd:RradSPS_1035"/>
<dbReference type="Proteomes" id="UP000025229">
    <property type="component" value="Chromosome"/>
</dbReference>
<sequence length="133" mass="14682">MSDARSKRTGEDLETRLGRVLRTGPNTAEVSTDYAVRPEQLEGALLAAVERLPRWSFKKGIVSGEDSGLRFVRRTRVFGFKDDVTARVTALGTEGSRLEARSASRVGKSDLGQNPRNLKELLRALQRVLDPGD</sequence>
<dbReference type="AlphaFoldDB" id="A0A023X1U6"/>
<evidence type="ECO:0000313" key="2">
    <source>
        <dbReference type="EMBL" id="AHY46318.1"/>
    </source>
</evidence>
<dbReference type="HOGENOM" id="CLU_1905185_0_0_11"/>
<proteinExistence type="predicted"/>
<evidence type="ECO:0000313" key="3">
    <source>
        <dbReference type="EMBL" id="MDX5893725.1"/>
    </source>
</evidence>
<protein>
    <submittedName>
        <fullName evidence="3">DUF1499 domain-containing protein</fullName>
    </submittedName>
</protein>
<reference evidence="3" key="2">
    <citation type="submission" date="2023-11" db="EMBL/GenBank/DDBJ databases">
        <title>MicrobeMod: A computational toolkit for identifying prokaryotic methylation and restriction-modification with nanopore sequencing.</title>
        <authorList>
            <person name="Crits-Christoph A."/>
            <person name="Kang S.C."/>
            <person name="Lee H."/>
            <person name="Ostrov N."/>
        </authorList>
    </citation>
    <scope>NUCLEOTIDE SEQUENCE</scope>
    <source>
        <strain evidence="3">ATCC 51242</strain>
    </source>
</reference>
<reference evidence="2 4" key="1">
    <citation type="submission" date="2014-03" db="EMBL/GenBank/DDBJ databases">
        <title>Complete genome sequence of the Radio-Resistant Rubrobacter radiotolerans RSPS-4.</title>
        <authorList>
            <person name="Egas C.C."/>
            <person name="Barroso C.C."/>
            <person name="Froufe H.J.C."/>
            <person name="Pacheco J.J."/>
            <person name="Albuquerque L.L."/>
            <person name="da Costa M.M.S."/>
        </authorList>
    </citation>
    <scope>NUCLEOTIDE SEQUENCE [LARGE SCALE GENOMIC DNA]</scope>
    <source>
        <strain evidence="2 4">RSPS-4</strain>
    </source>
</reference>
<evidence type="ECO:0000313" key="4">
    <source>
        <dbReference type="Proteomes" id="UP000025229"/>
    </source>
</evidence>
<evidence type="ECO:0000256" key="1">
    <source>
        <dbReference type="SAM" id="MobiDB-lite"/>
    </source>
</evidence>
<dbReference type="STRING" id="42256.RradSPS_1035"/>
<dbReference type="RefSeq" id="WP_038681148.1">
    <property type="nucleotide sequence ID" value="NZ_CP007514.1"/>
</dbReference>